<sequence>MTAFTRLKDMTIKLRTTRAESSLHWFSSSAYKHERQDFYSKTREFDTNIGNEMLPQNRVHHIFGPHCERKDRTIHRGPARMPVQKREEEKAEMIWSPNQSL</sequence>
<comment type="caution">
    <text evidence="2">The sequence shown here is derived from an EMBL/GenBank/DDBJ whole genome shotgun (WGS) entry which is preliminary data.</text>
</comment>
<keyword evidence="3" id="KW-1185">Reference proteome</keyword>
<gene>
    <name evidence="2" type="ORF">PoB_004631700</name>
</gene>
<evidence type="ECO:0000313" key="2">
    <source>
        <dbReference type="EMBL" id="GFO19812.1"/>
    </source>
</evidence>
<dbReference type="EMBL" id="BLXT01005114">
    <property type="protein sequence ID" value="GFO19812.1"/>
    <property type="molecule type" value="Genomic_DNA"/>
</dbReference>
<accession>A0AAV4BK89</accession>
<dbReference type="AlphaFoldDB" id="A0AAV4BK89"/>
<name>A0AAV4BK89_9GAST</name>
<evidence type="ECO:0000256" key="1">
    <source>
        <dbReference type="SAM" id="MobiDB-lite"/>
    </source>
</evidence>
<proteinExistence type="predicted"/>
<evidence type="ECO:0000313" key="3">
    <source>
        <dbReference type="Proteomes" id="UP000735302"/>
    </source>
</evidence>
<reference evidence="2 3" key="1">
    <citation type="journal article" date="2021" name="Elife">
        <title>Chloroplast acquisition without the gene transfer in kleptoplastic sea slugs, Plakobranchus ocellatus.</title>
        <authorList>
            <person name="Maeda T."/>
            <person name="Takahashi S."/>
            <person name="Yoshida T."/>
            <person name="Shimamura S."/>
            <person name="Takaki Y."/>
            <person name="Nagai Y."/>
            <person name="Toyoda A."/>
            <person name="Suzuki Y."/>
            <person name="Arimoto A."/>
            <person name="Ishii H."/>
            <person name="Satoh N."/>
            <person name="Nishiyama T."/>
            <person name="Hasebe M."/>
            <person name="Maruyama T."/>
            <person name="Minagawa J."/>
            <person name="Obokata J."/>
            <person name="Shigenobu S."/>
        </authorList>
    </citation>
    <scope>NUCLEOTIDE SEQUENCE [LARGE SCALE GENOMIC DNA]</scope>
</reference>
<feature type="region of interest" description="Disordered" evidence="1">
    <location>
        <begin position="76"/>
        <end position="101"/>
    </location>
</feature>
<protein>
    <submittedName>
        <fullName evidence="2">Uncharacterized protein</fullName>
    </submittedName>
</protein>
<dbReference type="Proteomes" id="UP000735302">
    <property type="component" value="Unassembled WGS sequence"/>
</dbReference>
<organism evidence="2 3">
    <name type="scientific">Plakobranchus ocellatus</name>
    <dbReference type="NCBI Taxonomy" id="259542"/>
    <lineage>
        <taxon>Eukaryota</taxon>
        <taxon>Metazoa</taxon>
        <taxon>Spiralia</taxon>
        <taxon>Lophotrochozoa</taxon>
        <taxon>Mollusca</taxon>
        <taxon>Gastropoda</taxon>
        <taxon>Heterobranchia</taxon>
        <taxon>Euthyneura</taxon>
        <taxon>Panpulmonata</taxon>
        <taxon>Sacoglossa</taxon>
        <taxon>Placobranchoidea</taxon>
        <taxon>Plakobranchidae</taxon>
        <taxon>Plakobranchus</taxon>
    </lineage>
</organism>